<dbReference type="AlphaFoldDB" id="A0A2S1SG30"/>
<dbReference type="OrthoDB" id="529208at2"/>
<evidence type="ECO:0000313" key="5">
    <source>
        <dbReference type="Proteomes" id="UP000244937"/>
    </source>
</evidence>
<dbReference type="KEGG" id="fpal:HYN49_05325"/>
<dbReference type="PANTHER" id="PTHR43861">
    <property type="entry name" value="TRANS-ACONITATE 2-METHYLTRANSFERASE-RELATED"/>
    <property type="match status" value="1"/>
</dbReference>
<evidence type="ECO:0000313" key="4">
    <source>
        <dbReference type="EMBL" id="AWI25366.1"/>
    </source>
</evidence>
<evidence type="ECO:0000256" key="1">
    <source>
        <dbReference type="ARBA" id="ARBA00022603"/>
    </source>
</evidence>
<dbReference type="InterPro" id="IPR041698">
    <property type="entry name" value="Methyltransf_25"/>
</dbReference>
<feature type="domain" description="Methyltransferase" evidence="3">
    <location>
        <begin position="45"/>
        <end position="140"/>
    </location>
</feature>
<dbReference type="RefSeq" id="WP_108903158.1">
    <property type="nucleotide sequence ID" value="NZ_CP029187.1"/>
</dbReference>
<proteinExistence type="predicted"/>
<dbReference type="GO" id="GO:0032259">
    <property type="term" value="P:methylation"/>
    <property type="evidence" value="ECO:0007669"/>
    <property type="project" value="UniProtKB-KW"/>
</dbReference>
<evidence type="ECO:0000259" key="3">
    <source>
        <dbReference type="Pfam" id="PF13649"/>
    </source>
</evidence>
<keyword evidence="2 4" id="KW-0808">Transferase</keyword>
<accession>A0A2S1SG30</accession>
<gene>
    <name evidence="4" type="ORF">HYN49_05325</name>
</gene>
<dbReference type="EMBL" id="CP029187">
    <property type="protein sequence ID" value="AWI25366.1"/>
    <property type="molecule type" value="Genomic_DNA"/>
</dbReference>
<dbReference type="SUPFAM" id="SSF53335">
    <property type="entry name" value="S-adenosyl-L-methionine-dependent methyltransferases"/>
    <property type="match status" value="1"/>
</dbReference>
<dbReference type="PANTHER" id="PTHR43861:SF1">
    <property type="entry name" value="TRANS-ACONITATE 2-METHYLTRANSFERASE"/>
    <property type="match status" value="1"/>
</dbReference>
<dbReference type="CDD" id="cd02440">
    <property type="entry name" value="AdoMet_MTases"/>
    <property type="match status" value="1"/>
</dbReference>
<dbReference type="GO" id="GO:0008168">
    <property type="term" value="F:methyltransferase activity"/>
    <property type="evidence" value="ECO:0007669"/>
    <property type="project" value="UniProtKB-KW"/>
</dbReference>
<dbReference type="Gene3D" id="3.40.50.150">
    <property type="entry name" value="Vaccinia Virus protein VP39"/>
    <property type="match status" value="1"/>
</dbReference>
<keyword evidence="5" id="KW-1185">Reference proteome</keyword>
<dbReference type="Pfam" id="PF13649">
    <property type="entry name" value="Methyltransf_25"/>
    <property type="match status" value="1"/>
</dbReference>
<dbReference type="InterPro" id="IPR029063">
    <property type="entry name" value="SAM-dependent_MTases_sf"/>
</dbReference>
<keyword evidence="1 4" id="KW-0489">Methyltransferase</keyword>
<reference evidence="4 5" key="1">
    <citation type="submission" date="2018-05" db="EMBL/GenBank/DDBJ databases">
        <title>Genome sequencing of Flavobacterium sp. HYN0049.</title>
        <authorList>
            <person name="Yi H."/>
            <person name="Baek C."/>
        </authorList>
    </citation>
    <scope>NUCLEOTIDE SEQUENCE [LARGE SCALE GENOMIC DNA]</scope>
    <source>
        <strain evidence="4 5">HYN0049</strain>
    </source>
</reference>
<evidence type="ECO:0000256" key="2">
    <source>
        <dbReference type="ARBA" id="ARBA00022679"/>
    </source>
</evidence>
<dbReference type="Proteomes" id="UP000244937">
    <property type="component" value="Chromosome"/>
</dbReference>
<protein>
    <submittedName>
        <fullName evidence="4">Class I SAM-dependent methyltransferase</fullName>
    </submittedName>
</protein>
<organism evidence="4 5">
    <name type="scientific">Flavobacterium pallidum</name>
    <dbReference type="NCBI Taxonomy" id="2172098"/>
    <lineage>
        <taxon>Bacteria</taxon>
        <taxon>Pseudomonadati</taxon>
        <taxon>Bacteroidota</taxon>
        <taxon>Flavobacteriia</taxon>
        <taxon>Flavobacteriales</taxon>
        <taxon>Flavobacteriaceae</taxon>
        <taxon>Flavobacterium</taxon>
    </lineage>
</organism>
<name>A0A2S1SG30_9FLAO</name>
<sequence>MSSGFDRAAVSYDADFTDTPIGKLQRQSVYAILSEILDRKKPESILEINCGTGADAVWIANQGFNITATDISEGMIAIAKNKVNKNQPVFETMDIESLAAHFSGTAFDLVFSNFGGLNCLSGKAYATFFNDIHRILSPKGMLVLVIMPKNTLWEKIYFLSKGEFKNSFRRKNEFMIADVNGEKIPTFYYNPKETVTLAAAGFEVKNISPIGFFVPPSYLQPYFNRYPNILKVLAKFEKGIRNIGWLSSYSDHYCIVLEKK</sequence>